<keyword evidence="1" id="KW-1133">Transmembrane helix</keyword>
<keyword evidence="1" id="KW-0812">Transmembrane</keyword>
<keyword evidence="1" id="KW-0472">Membrane</keyword>
<proteinExistence type="predicted"/>
<dbReference type="InterPro" id="IPR014509">
    <property type="entry name" value="YjdF-like"/>
</dbReference>
<dbReference type="EMBL" id="BJUW01000001">
    <property type="protein sequence ID" value="GEK85049.1"/>
    <property type="molecule type" value="Genomic_DNA"/>
</dbReference>
<feature type="transmembrane region" description="Helical" evidence="1">
    <location>
        <begin position="40"/>
        <end position="57"/>
    </location>
</feature>
<feature type="transmembrane region" description="Helical" evidence="1">
    <location>
        <begin position="12"/>
        <end position="34"/>
    </location>
</feature>
<name>A0A511AA36_9MICO</name>
<accession>A0A511AA36</accession>
<reference evidence="2 3" key="1">
    <citation type="submission" date="2019-07" db="EMBL/GenBank/DDBJ databases">
        <title>Whole genome shotgun sequence of Microbacterium aerolatum NBRC 103071.</title>
        <authorList>
            <person name="Hosoyama A."/>
            <person name="Uohara A."/>
            <person name="Ohji S."/>
            <person name="Ichikawa N."/>
        </authorList>
    </citation>
    <scope>NUCLEOTIDE SEQUENCE [LARGE SCALE GENOMIC DNA]</scope>
    <source>
        <strain evidence="2 3">NBRC 103071</strain>
    </source>
</reference>
<evidence type="ECO:0000313" key="2">
    <source>
        <dbReference type="EMBL" id="GEK85049.1"/>
    </source>
</evidence>
<dbReference type="RefSeq" id="WP_147037710.1">
    <property type="nucleotide sequence ID" value="NZ_BJUW01000001.1"/>
</dbReference>
<evidence type="ECO:0008006" key="4">
    <source>
        <dbReference type="Google" id="ProtNLM"/>
    </source>
</evidence>
<protein>
    <recommendedName>
        <fullName evidence="4">DUF2238 domain-containing protein</fullName>
    </recommendedName>
</protein>
<feature type="transmembrane region" description="Helical" evidence="1">
    <location>
        <begin position="168"/>
        <end position="187"/>
    </location>
</feature>
<keyword evidence="3" id="KW-1185">Reference proteome</keyword>
<evidence type="ECO:0000256" key="1">
    <source>
        <dbReference type="SAM" id="Phobius"/>
    </source>
</evidence>
<organism evidence="2 3">
    <name type="scientific">Microbacterium aerolatum</name>
    <dbReference type="NCBI Taxonomy" id="153731"/>
    <lineage>
        <taxon>Bacteria</taxon>
        <taxon>Bacillati</taxon>
        <taxon>Actinomycetota</taxon>
        <taxon>Actinomycetes</taxon>
        <taxon>Micrococcales</taxon>
        <taxon>Microbacteriaceae</taxon>
        <taxon>Microbacterium</taxon>
    </lineage>
</organism>
<dbReference type="OrthoDB" id="3790530at2"/>
<evidence type="ECO:0000313" key="3">
    <source>
        <dbReference type="Proteomes" id="UP000321225"/>
    </source>
</evidence>
<comment type="caution">
    <text evidence="2">The sequence shown here is derived from an EMBL/GenBank/DDBJ whole genome shotgun (WGS) entry which is preliminary data.</text>
</comment>
<feature type="transmembrane region" description="Helical" evidence="1">
    <location>
        <begin position="64"/>
        <end position="84"/>
    </location>
</feature>
<dbReference type="Pfam" id="PF09997">
    <property type="entry name" value="DUF2238"/>
    <property type="match status" value="1"/>
</dbReference>
<dbReference type="AlphaFoldDB" id="A0A511AA36"/>
<feature type="transmembrane region" description="Helical" evidence="1">
    <location>
        <begin position="90"/>
        <end position="108"/>
    </location>
</feature>
<gene>
    <name evidence="2" type="ORF">MAE01_02250</name>
</gene>
<dbReference type="Proteomes" id="UP000321225">
    <property type="component" value="Unassembled WGS sequence"/>
</dbReference>
<sequence>MIDNFLRRPQSIGEIAADTIRVIGVLSIVVAAIWFSPTDAGILAFALPGLLAPRFVGMRASFDIVYGVTLLIAAWSNVLGLYSAIAGWDLVIHVVATGVIAAMLYLLLVRWEVVSSPVDAGFRARTPMVIVPALGLAVSAVWEMVEWVGHTFISDEIFVAYDDTIGDMAAGGLGALIAGAVVARVPLERRQVAD</sequence>
<feature type="transmembrane region" description="Helical" evidence="1">
    <location>
        <begin position="129"/>
        <end position="148"/>
    </location>
</feature>